<comment type="caution">
    <text evidence="1">The sequence shown here is derived from an EMBL/GenBank/DDBJ whole genome shotgun (WGS) entry which is preliminary data.</text>
</comment>
<sequence length="120" mass="13170">MLVKLGLAYRGIAEHMAIGARKITALDERLTTWGVALIGTDGPTQQDGKPVRLLYIGISSPDEAKAWGPFEFSGTREEVRKAAVVEALVRLHNTMSTRQGDKVSRVTEGIRRAYEELMGS</sequence>
<reference evidence="1 2" key="1">
    <citation type="journal article" date="2022" name="New Phytol.">
        <title>Ecological generalism drives hyperdiversity of secondary metabolite gene clusters in xylarialean endophytes.</title>
        <authorList>
            <person name="Franco M.E.E."/>
            <person name="Wisecaver J.H."/>
            <person name="Arnold A.E."/>
            <person name="Ju Y.M."/>
            <person name="Slot J.C."/>
            <person name="Ahrendt S."/>
            <person name="Moore L.P."/>
            <person name="Eastman K.E."/>
            <person name="Scott K."/>
            <person name="Konkel Z."/>
            <person name="Mondo S.J."/>
            <person name="Kuo A."/>
            <person name="Hayes R.D."/>
            <person name="Haridas S."/>
            <person name="Andreopoulos B."/>
            <person name="Riley R."/>
            <person name="LaButti K."/>
            <person name="Pangilinan J."/>
            <person name="Lipzen A."/>
            <person name="Amirebrahimi M."/>
            <person name="Yan J."/>
            <person name="Adam C."/>
            <person name="Keymanesh K."/>
            <person name="Ng V."/>
            <person name="Louie K."/>
            <person name="Northen T."/>
            <person name="Drula E."/>
            <person name="Henrissat B."/>
            <person name="Hsieh H.M."/>
            <person name="Youens-Clark K."/>
            <person name="Lutzoni F."/>
            <person name="Miadlikowska J."/>
            <person name="Eastwood D.C."/>
            <person name="Hamelin R.C."/>
            <person name="Grigoriev I.V."/>
            <person name="U'Ren J.M."/>
        </authorList>
    </citation>
    <scope>NUCLEOTIDE SEQUENCE [LARGE SCALE GENOMIC DNA]</scope>
    <source>
        <strain evidence="1 2">ER1909</strain>
    </source>
</reference>
<evidence type="ECO:0000313" key="1">
    <source>
        <dbReference type="EMBL" id="KAI6093174.1"/>
    </source>
</evidence>
<proteinExistence type="predicted"/>
<name>A0ACC0DK80_9PEZI</name>
<protein>
    <submittedName>
        <fullName evidence="1">Uncharacterized protein</fullName>
    </submittedName>
</protein>
<keyword evidence="2" id="KW-1185">Reference proteome</keyword>
<dbReference type="Proteomes" id="UP001497680">
    <property type="component" value="Unassembled WGS sequence"/>
</dbReference>
<accession>A0ACC0DK80</accession>
<organism evidence="1 2">
    <name type="scientific">Hypoxylon rubiginosum</name>
    <dbReference type="NCBI Taxonomy" id="110542"/>
    <lineage>
        <taxon>Eukaryota</taxon>
        <taxon>Fungi</taxon>
        <taxon>Dikarya</taxon>
        <taxon>Ascomycota</taxon>
        <taxon>Pezizomycotina</taxon>
        <taxon>Sordariomycetes</taxon>
        <taxon>Xylariomycetidae</taxon>
        <taxon>Xylariales</taxon>
        <taxon>Hypoxylaceae</taxon>
        <taxon>Hypoxylon</taxon>
    </lineage>
</organism>
<gene>
    <name evidence="1" type="ORF">F4821DRAFT_222322</name>
</gene>
<evidence type="ECO:0000313" key="2">
    <source>
        <dbReference type="Proteomes" id="UP001497680"/>
    </source>
</evidence>
<dbReference type="EMBL" id="MU394281">
    <property type="protein sequence ID" value="KAI6093174.1"/>
    <property type="molecule type" value="Genomic_DNA"/>
</dbReference>